<dbReference type="InterPro" id="IPR030379">
    <property type="entry name" value="G_SEPTIN_dom"/>
</dbReference>
<keyword evidence="5" id="KW-1185">Reference proteome</keyword>
<feature type="domain" description="Septin-type G" evidence="3">
    <location>
        <begin position="1"/>
        <end position="197"/>
    </location>
</feature>
<evidence type="ECO:0000313" key="4">
    <source>
        <dbReference type="EMBL" id="NWI47436.1"/>
    </source>
</evidence>
<protein>
    <submittedName>
        <fullName evidence="4">SEP11 protein</fullName>
    </submittedName>
</protein>
<evidence type="ECO:0000256" key="2">
    <source>
        <dbReference type="ARBA" id="ARBA00023134"/>
    </source>
</evidence>
<comment type="caution">
    <text evidence="4">The sequence shown here is derived from an EMBL/GenBank/DDBJ whole genome shotgun (WGS) entry which is preliminary data.</text>
</comment>
<name>A0A851BTS6_PICGY</name>
<dbReference type="PROSITE" id="PS51719">
    <property type="entry name" value="G_SEPTIN"/>
    <property type="match status" value="1"/>
</dbReference>
<dbReference type="InterPro" id="IPR016491">
    <property type="entry name" value="Septin"/>
</dbReference>
<evidence type="ECO:0000259" key="3">
    <source>
        <dbReference type="PROSITE" id="PS51719"/>
    </source>
</evidence>
<keyword evidence="2" id="KW-0342">GTP-binding</keyword>
<reference evidence="4" key="1">
    <citation type="submission" date="2019-10" db="EMBL/GenBank/DDBJ databases">
        <title>Bird 10,000 Genomes (B10K) Project - Family phase.</title>
        <authorList>
            <person name="Zhang G."/>
        </authorList>
    </citation>
    <scope>NUCLEOTIDE SEQUENCE</scope>
    <source>
        <strain evidence="4">B10K-DU-012-30</strain>
        <tissue evidence="4">Muscle</tissue>
    </source>
</reference>
<evidence type="ECO:0000256" key="1">
    <source>
        <dbReference type="ARBA" id="ARBA00022741"/>
    </source>
</evidence>
<dbReference type="OrthoDB" id="416553at2759"/>
<dbReference type="PANTHER" id="PTHR18884">
    <property type="entry name" value="SEPTIN"/>
    <property type="match status" value="1"/>
</dbReference>
<dbReference type="PIRSF" id="PIRSF006698">
    <property type="entry name" value="Septin"/>
    <property type="match status" value="1"/>
</dbReference>
<dbReference type="Gene3D" id="3.40.50.300">
    <property type="entry name" value="P-loop containing nucleotide triphosphate hydrolases"/>
    <property type="match status" value="1"/>
</dbReference>
<feature type="non-terminal residue" evidence="4">
    <location>
        <position position="197"/>
    </location>
</feature>
<dbReference type="EMBL" id="WEKY01058329">
    <property type="protein sequence ID" value="NWI47436.1"/>
    <property type="molecule type" value="Genomic_DNA"/>
</dbReference>
<dbReference type="Proteomes" id="UP000631391">
    <property type="component" value="Unassembled WGS sequence"/>
</dbReference>
<dbReference type="InterPro" id="IPR027417">
    <property type="entry name" value="P-loop_NTPase"/>
</dbReference>
<dbReference type="SUPFAM" id="SSF52540">
    <property type="entry name" value="P-loop containing nucleoside triphosphate hydrolases"/>
    <property type="match status" value="1"/>
</dbReference>
<organism evidence="4 5">
    <name type="scientific">Picathartes gymnocephalus</name>
    <name type="common">White-necked rockfowl</name>
    <dbReference type="NCBI Taxonomy" id="175131"/>
    <lineage>
        <taxon>Eukaryota</taxon>
        <taxon>Metazoa</taxon>
        <taxon>Chordata</taxon>
        <taxon>Craniata</taxon>
        <taxon>Vertebrata</taxon>
        <taxon>Euteleostomi</taxon>
        <taxon>Archelosauria</taxon>
        <taxon>Archosauria</taxon>
        <taxon>Dinosauria</taxon>
        <taxon>Saurischia</taxon>
        <taxon>Theropoda</taxon>
        <taxon>Coelurosauria</taxon>
        <taxon>Aves</taxon>
        <taxon>Neognathae</taxon>
        <taxon>Neoaves</taxon>
        <taxon>Telluraves</taxon>
        <taxon>Australaves</taxon>
        <taxon>Passeriformes</taxon>
        <taxon>Picathartidae</taxon>
        <taxon>Picathartes</taxon>
    </lineage>
</organism>
<dbReference type="Pfam" id="PF00735">
    <property type="entry name" value="Septin"/>
    <property type="match status" value="1"/>
</dbReference>
<dbReference type="GO" id="GO:0005525">
    <property type="term" value="F:GTP binding"/>
    <property type="evidence" value="ECO:0007669"/>
    <property type="project" value="UniProtKB-KW"/>
</dbReference>
<feature type="non-terminal residue" evidence="4">
    <location>
        <position position="1"/>
    </location>
</feature>
<keyword evidence="1" id="KW-0547">Nucleotide-binding</keyword>
<gene>
    <name evidence="4" type="primary">Sept11</name>
    <name evidence="4" type="ORF">PICGYM_R05942</name>
</gene>
<accession>A0A851BTS6</accession>
<evidence type="ECO:0000313" key="5">
    <source>
        <dbReference type="Proteomes" id="UP000631391"/>
    </source>
</evidence>
<dbReference type="AlphaFoldDB" id="A0A851BTS6"/>
<proteinExistence type="predicted"/>
<sequence>VCSGETGIGKSTLMDTLFNTKFEGEPATHNEPGVRLKARSYELQESNVRLKLTIVDTVGFGDQINKDDSYKPIVEYIDAQFEAYLQEELKIKRSLFNYHDTRIHACLYFIAPTGHSLKSLDLVTMKKLDSKSCIWRCCPVLQVNIIPIIAKADTIAKNELHKFKSKIMSELVSNGVQIYQFPTDEETVAEINATMSV</sequence>